<dbReference type="Pfam" id="PF08495">
    <property type="entry name" value="FIST"/>
    <property type="match status" value="1"/>
</dbReference>
<name>A0ABT6J7J8_9GAMM</name>
<evidence type="ECO:0000259" key="2">
    <source>
        <dbReference type="SMART" id="SM01204"/>
    </source>
</evidence>
<sequence>MALRVTHAETSSRDATAAVHELAGQLGGAELDAVLLFCDPDYDLDALGAAIKAAFACPVIGCTSAGQLGARGFQASGILAAGVRGGAIDVHPLLIAPLSDLQAQAAVAAATVQAATEARPAQWFGLLLVDGLSTCEEHLAAALYQMTGSLPVIGGSAGDNLKFERTHVYHDGRFLSHAAVLALFECRNPFAAFKFQHFVPSQIELVVTGADPDRRIIFELDGEPAALAYAEAVGVAVADLDAAVFSTHPLLLTIAGEPYVRSILRANADLSLTCYCAVDEAMVVSVGRAVDPMDTLERAFAEVRRSVADPALVIGCDCILRRVGFEQSGLAVRVGAFMAGQHVFGFSTYGEQFNGLHVNQTFTGVAIGA</sequence>
<feature type="domain" description="FIST C-domain" evidence="2">
    <location>
        <begin position="225"/>
        <end position="355"/>
    </location>
</feature>
<evidence type="ECO:0000313" key="3">
    <source>
        <dbReference type="EMBL" id="MDH5822575.1"/>
    </source>
</evidence>
<dbReference type="InterPro" id="IPR019494">
    <property type="entry name" value="FIST_C"/>
</dbReference>
<proteinExistence type="predicted"/>
<feature type="domain" description="FIST" evidence="1">
    <location>
        <begin position="30"/>
        <end position="224"/>
    </location>
</feature>
<accession>A0ABT6J7J8</accession>
<dbReference type="PANTHER" id="PTHR40252:SF2">
    <property type="entry name" value="BLR0328 PROTEIN"/>
    <property type="match status" value="1"/>
</dbReference>
<organism evidence="3 4">
    <name type="scientific">Luteimonas endophytica</name>
    <dbReference type="NCBI Taxonomy" id="3042023"/>
    <lineage>
        <taxon>Bacteria</taxon>
        <taxon>Pseudomonadati</taxon>
        <taxon>Pseudomonadota</taxon>
        <taxon>Gammaproteobacteria</taxon>
        <taxon>Lysobacterales</taxon>
        <taxon>Lysobacteraceae</taxon>
        <taxon>Luteimonas</taxon>
    </lineage>
</organism>
<dbReference type="Proteomes" id="UP001156940">
    <property type="component" value="Unassembled WGS sequence"/>
</dbReference>
<evidence type="ECO:0000259" key="1">
    <source>
        <dbReference type="SMART" id="SM00897"/>
    </source>
</evidence>
<gene>
    <name evidence="3" type="ORF">QFW77_06165</name>
</gene>
<dbReference type="SMART" id="SM01204">
    <property type="entry name" value="FIST_C"/>
    <property type="match status" value="1"/>
</dbReference>
<dbReference type="InterPro" id="IPR013702">
    <property type="entry name" value="FIST_domain_N"/>
</dbReference>
<dbReference type="RefSeq" id="WP_280573508.1">
    <property type="nucleotide sequence ID" value="NZ_JARXRM010000025.1"/>
</dbReference>
<evidence type="ECO:0000313" key="4">
    <source>
        <dbReference type="Proteomes" id="UP001156940"/>
    </source>
</evidence>
<reference evidence="3 4" key="1">
    <citation type="submission" date="2023-04" db="EMBL/GenBank/DDBJ databases">
        <title>Luteimonas endophyticus RD2P54.</title>
        <authorList>
            <person name="Sun J.-Q."/>
        </authorList>
    </citation>
    <scope>NUCLEOTIDE SEQUENCE [LARGE SCALE GENOMIC DNA]</scope>
    <source>
        <strain evidence="3 4">RD2P54</strain>
    </source>
</reference>
<dbReference type="SMART" id="SM00897">
    <property type="entry name" value="FIST"/>
    <property type="match status" value="1"/>
</dbReference>
<comment type="caution">
    <text evidence="3">The sequence shown here is derived from an EMBL/GenBank/DDBJ whole genome shotgun (WGS) entry which is preliminary data.</text>
</comment>
<dbReference type="Pfam" id="PF10442">
    <property type="entry name" value="FIST_C"/>
    <property type="match status" value="1"/>
</dbReference>
<dbReference type="EMBL" id="JARXRM010000025">
    <property type="protein sequence ID" value="MDH5822575.1"/>
    <property type="molecule type" value="Genomic_DNA"/>
</dbReference>
<keyword evidence="4" id="KW-1185">Reference proteome</keyword>
<dbReference type="PANTHER" id="PTHR40252">
    <property type="entry name" value="BLR0328 PROTEIN"/>
    <property type="match status" value="1"/>
</dbReference>
<protein>
    <submittedName>
        <fullName evidence="3">FIST N-terminal domain-containing protein</fullName>
    </submittedName>
</protein>